<evidence type="ECO:0000259" key="5">
    <source>
        <dbReference type="PROSITE" id="PS50086"/>
    </source>
</evidence>
<keyword evidence="2 3" id="KW-0175">Coiled coil</keyword>
<feature type="compositionally biased region" description="Basic and acidic residues" evidence="4">
    <location>
        <begin position="575"/>
        <end position="589"/>
    </location>
</feature>
<evidence type="ECO:0000256" key="1">
    <source>
        <dbReference type="ARBA" id="ARBA00022468"/>
    </source>
</evidence>
<evidence type="ECO:0000313" key="7">
    <source>
        <dbReference type="Proteomes" id="UP001497623"/>
    </source>
</evidence>
<dbReference type="Pfam" id="PF00566">
    <property type="entry name" value="RabGAP-TBC"/>
    <property type="match status" value="1"/>
</dbReference>
<organism evidence="6 7">
    <name type="scientific">Meganyctiphanes norvegica</name>
    <name type="common">Northern krill</name>
    <name type="synonym">Thysanopoda norvegica</name>
    <dbReference type="NCBI Taxonomy" id="48144"/>
    <lineage>
        <taxon>Eukaryota</taxon>
        <taxon>Metazoa</taxon>
        <taxon>Ecdysozoa</taxon>
        <taxon>Arthropoda</taxon>
        <taxon>Crustacea</taxon>
        <taxon>Multicrustacea</taxon>
        <taxon>Malacostraca</taxon>
        <taxon>Eumalacostraca</taxon>
        <taxon>Eucarida</taxon>
        <taxon>Euphausiacea</taxon>
        <taxon>Euphausiidae</taxon>
        <taxon>Meganyctiphanes</taxon>
    </lineage>
</organism>
<dbReference type="AlphaFoldDB" id="A0AAV2RB72"/>
<dbReference type="InterPro" id="IPR000195">
    <property type="entry name" value="Rab-GAP-TBC_dom"/>
</dbReference>
<feature type="domain" description="Rab-GAP TBC" evidence="5">
    <location>
        <begin position="289"/>
        <end position="485"/>
    </location>
</feature>
<feature type="non-terminal residue" evidence="6">
    <location>
        <position position="1"/>
    </location>
</feature>
<comment type="caution">
    <text evidence="6">The sequence shown here is derived from an EMBL/GenBank/DDBJ whole genome shotgun (WGS) entry which is preliminary data.</text>
</comment>
<name>A0AAV2RB72_MEGNR</name>
<dbReference type="SUPFAM" id="SSF47923">
    <property type="entry name" value="Ypt/Rab-GAP domain of gyp1p"/>
    <property type="match status" value="2"/>
</dbReference>
<dbReference type="GO" id="GO:0031410">
    <property type="term" value="C:cytoplasmic vesicle"/>
    <property type="evidence" value="ECO:0007669"/>
    <property type="project" value="UniProtKB-ARBA"/>
</dbReference>
<dbReference type="Proteomes" id="UP001497623">
    <property type="component" value="Unassembled WGS sequence"/>
</dbReference>
<feature type="non-terminal residue" evidence="6">
    <location>
        <position position="649"/>
    </location>
</feature>
<feature type="coiled-coil region" evidence="3">
    <location>
        <begin position="118"/>
        <end position="166"/>
    </location>
</feature>
<dbReference type="Gene3D" id="1.10.8.270">
    <property type="entry name" value="putative rabgap domain of human tbc1 domain family member 14 like domains"/>
    <property type="match status" value="1"/>
</dbReference>
<dbReference type="FunFam" id="1.10.472.80:FF:000018">
    <property type="entry name" value="TBC1 domain family member 2B"/>
    <property type="match status" value="1"/>
</dbReference>
<dbReference type="FunFam" id="1.10.8.270:FF:000014">
    <property type="entry name" value="Putative TBC1 domain family member 2B"/>
    <property type="match status" value="1"/>
</dbReference>
<sequence length="649" mass="74927">QQQNVTIKFLATLESQRNLAGLKKQPVDLRQNSYVVNFKQDSKRPSPDQIKKEIHSAASNSQRIFCLPNSLYCEIAKDAAIVHLTHKTCDDSSQGSSIEKLIVYEKISRGTQTTDQERDALKDALEAYRSQNTFLNKEILELNLLRKQASEREQRLIRESSEWEAKFYQIQSKYLLLLNELHSPSASQHDPAILTQLLQDVVQNHGTPDLRVVNNKGREYDEYGFFITAPEEGSLQFRATYLQKQSQIMANHTPMSSSQWESKWESFLAGTSAKELPNCSELKYLIRGGIPYQYKGKVWKLLIDNGVAPYKAAVSPNYYQDLLARHHQSSTLDPSAKQIELDLLRTLPNNRHYESFHSDGIAKLRRVLLAYSRHNPEVGYCQGLNRLAAIVLLFLNEEDAFWCLVYIVEFLQPRDYYNRNLLGSQVDQRVLKDLMAEKLPRLHNHFERHGLDVSLFTFNWFLCVYIDIIPHITFLTIWDSFLYEGSKVLFRYALAIFKLCEEGVLERSDYLEMFNYLRSIPEPITDIPRLQEVAFNWVNPLSMRYLRNRRAHHLAIVQNEMAEVEAVRKSYHASNRKEAKRTDLAEEHPPSSPSSENEEDSSLTGNDLQSDNLQKLPESTDKSDSVPQDVDEITVENGSLLEECNELEK</sequence>
<dbReference type="Gene3D" id="1.10.472.80">
    <property type="entry name" value="Ypt/Rab-GAP domain of gyp1p, domain 3"/>
    <property type="match status" value="1"/>
</dbReference>
<feature type="compositionally biased region" description="Polar residues" evidence="4">
    <location>
        <begin position="603"/>
        <end position="613"/>
    </location>
</feature>
<accession>A0AAV2RB72</accession>
<dbReference type="PANTHER" id="PTHR47219:SF20">
    <property type="entry name" value="TBC1 DOMAIN FAMILY MEMBER 2B"/>
    <property type="match status" value="1"/>
</dbReference>
<proteinExistence type="predicted"/>
<protein>
    <recommendedName>
        <fullName evidence="5">Rab-GAP TBC domain-containing protein</fullName>
    </recommendedName>
</protein>
<dbReference type="GO" id="GO:0005829">
    <property type="term" value="C:cytosol"/>
    <property type="evidence" value="ECO:0007669"/>
    <property type="project" value="UniProtKB-ARBA"/>
</dbReference>
<reference evidence="6 7" key="1">
    <citation type="submission" date="2024-05" db="EMBL/GenBank/DDBJ databases">
        <authorList>
            <person name="Wallberg A."/>
        </authorList>
    </citation>
    <scope>NUCLEOTIDE SEQUENCE [LARGE SCALE GENOMIC DNA]</scope>
</reference>
<evidence type="ECO:0000256" key="2">
    <source>
        <dbReference type="ARBA" id="ARBA00023054"/>
    </source>
</evidence>
<feature type="region of interest" description="Disordered" evidence="4">
    <location>
        <begin position="573"/>
        <end position="649"/>
    </location>
</feature>
<evidence type="ECO:0000256" key="3">
    <source>
        <dbReference type="SAM" id="Coils"/>
    </source>
</evidence>
<dbReference type="PROSITE" id="PS50086">
    <property type="entry name" value="TBC_RABGAP"/>
    <property type="match status" value="1"/>
</dbReference>
<evidence type="ECO:0000256" key="4">
    <source>
        <dbReference type="SAM" id="MobiDB-lite"/>
    </source>
</evidence>
<dbReference type="GO" id="GO:0005096">
    <property type="term" value="F:GTPase activator activity"/>
    <property type="evidence" value="ECO:0007669"/>
    <property type="project" value="UniProtKB-KW"/>
</dbReference>
<dbReference type="EMBL" id="CAXKWB010018364">
    <property type="protein sequence ID" value="CAL4120820.1"/>
    <property type="molecule type" value="Genomic_DNA"/>
</dbReference>
<keyword evidence="1" id="KW-0343">GTPase activation</keyword>
<keyword evidence="7" id="KW-1185">Reference proteome</keyword>
<evidence type="ECO:0000313" key="6">
    <source>
        <dbReference type="EMBL" id="CAL4120820.1"/>
    </source>
</evidence>
<dbReference type="InterPro" id="IPR035969">
    <property type="entry name" value="Rab-GAP_TBC_sf"/>
</dbReference>
<dbReference type="GO" id="GO:0031267">
    <property type="term" value="F:small GTPase binding"/>
    <property type="evidence" value="ECO:0007669"/>
    <property type="project" value="TreeGrafter"/>
</dbReference>
<dbReference type="InterPro" id="IPR050302">
    <property type="entry name" value="Rab_GAP_TBC_domain"/>
</dbReference>
<gene>
    <name evidence="6" type="ORF">MNOR_LOCUS22124</name>
</gene>
<dbReference type="SMART" id="SM00164">
    <property type="entry name" value="TBC"/>
    <property type="match status" value="1"/>
</dbReference>
<dbReference type="PANTHER" id="PTHR47219">
    <property type="entry name" value="RAB GTPASE-ACTIVATING PROTEIN 1-LIKE"/>
    <property type="match status" value="1"/>
</dbReference>